<keyword evidence="3" id="KW-1185">Reference proteome</keyword>
<dbReference type="GO" id="GO:1990811">
    <property type="term" value="C:MWP complex"/>
    <property type="evidence" value="ECO:0007669"/>
    <property type="project" value="TreeGrafter"/>
</dbReference>
<feature type="compositionally biased region" description="Low complexity" evidence="1">
    <location>
        <begin position="218"/>
        <end position="236"/>
    </location>
</feature>
<dbReference type="SUPFAM" id="SSF82171">
    <property type="entry name" value="DPP6 N-terminal domain-like"/>
    <property type="match status" value="1"/>
</dbReference>
<dbReference type="PANTHER" id="PTHR16220">
    <property type="entry name" value="WD REPEAT PROTEIN 8-RELATED"/>
    <property type="match status" value="1"/>
</dbReference>
<dbReference type="InterPro" id="IPR001680">
    <property type="entry name" value="WD40_rpt"/>
</dbReference>
<evidence type="ECO:0000256" key="1">
    <source>
        <dbReference type="SAM" id="MobiDB-lite"/>
    </source>
</evidence>
<proteinExistence type="predicted"/>
<feature type="region of interest" description="Disordered" evidence="1">
    <location>
        <begin position="218"/>
        <end position="253"/>
    </location>
</feature>
<dbReference type="Gene3D" id="2.130.10.10">
    <property type="entry name" value="YVTN repeat-like/Quinoprotein amine dehydrogenase"/>
    <property type="match status" value="2"/>
</dbReference>
<gene>
    <name evidence="2" type="ORF">RHOBADRAFT_54651</name>
</gene>
<dbReference type="InterPro" id="IPR015943">
    <property type="entry name" value="WD40/YVTN_repeat-like_dom_sf"/>
</dbReference>
<dbReference type="GO" id="GO:0005815">
    <property type="term" value="C:microtubule organizing center"/>
    <property type="evidence" value="ECO:0007669"/>
    <property type="project" value="TreeGrafter"/>
</dbReference>
<dbReference type="OrthoDB" id="308690at2759"/>
<dbReference type="Pfam" id="PF00400">
    <property type="entry name" value="WD40"/>
    <property type="match status" value="1"/>
</dbReference>
<dbReference type="EMBL" id="KQ474081">
    <property type="protein sequence ID" value="KPV74090.1"/>
    <property type="molecule type" value="Genomic_DNA"/>
</dbReference>
<dbReference type="InterPro" id="IPR052778">
    <property type="entry name" value="Centrosome-WD_assoc"/>
</dbReference>
<sequence length="549" mass="58806">MATWELSPLQRHASSLVLPDSRRLASVHKDRVVLRDLETLRVLRTWTLQLPATRPATHNDSTSSSSLNLAVSPSAPFLLLVSAPRHRVAFVFHPDQDGVHARLDIGHEGAVAVEWARLGPDGEQVVLCWSTHHLRLSLFRLSDPGNALQILNPKHSHPHGYTFRPDGAFLAVLERHNSRDVIGVYSTSAWALMRYTLHIITPDGRLLSTFSPYATLAPPAPTSSSSSRAPLRKPSAPAAPPAPELSAHDRARQERSTAPFVGLGIRNVKWAPDGEWIAVGGWDGKVRILSRHGWAAIAELGLPTRVLDPVRVWREPVGWTEKTRGNGIVSFEPDSLPQSLTPLAANSAAAVPRMGVAKLEWSPSGRWIAVWDAAHPQLVAIYAFPLSSTLAPSASTRPRLHTLLAHAASPSSTTTSSTSGVRALAWQPPVVRDDEDEDETLVVLAGEKKGFTLWRSTADGVGVAECVGIPARADIPFPVSALSFAADGRSLLLSAPPAPTSAGGSAGEGTFCIAYPVWSDDVSLEDDGAGERTWLAEEDGAGLEGDGGA</sequence>
<evidence type="ECO:0000313" key="3">
    <source>
        <dbReference type="Proteomes" id="UP000053890"/>
    </source>
</evidence>
<dbReference type="Proteomes" id="UP000053890">
    <property type="component" value="Unassembled WGS sequence"/>
</dbReference>
<dbReference type="AlphaFoldDB" id="A0A0P9F2Q3"/>
<dbReference type="RefSeq" id="XP_018270139.1">
    <property type="nucleotide sequence ID" value="XM_018417431.1"/>
</dbReference>
<dbReference type="OMA" id="CWHLNGD"/>
<dbReference type="PANTHER" id="PTHR16220:SF0">
    <property type="entry name" value="WD REPEAT-CONTAINING PROTEIN WRAP73"/>
    <property type="match status" value="1"/>
</dbReference>
<dbReference type="GeneID" id="28977879"/>
<protein>
    <submittedName>
        <fullName evidence="2">Uncharacterized protein</fullName>
    </submittedName>
</protein>
<evidence type="ECO:0000313" key="2">
    <source>
        <dbReference type="EMBL" id="KPV74090.1"/>
    </source>
</evidence>
<accession>A0A0P9F2Q3</accession>
<dbReference type="GO" id="GO:1990810">
    <property type="term" value="P:microtubule anchoring at mitotic spindle pole body"/>
    <property type="evidence" value="ECO:0007669"/>
    <property type="project" value="TreeGrafter"/>
</dbReference>
<dbReference type="STRING" id="578459.A0A0P9F2Q3"/>
<organism evidence="2 3">
    <name type="scientific">Rhodotorula graminis (strain WP1)</name>
    <dbReference type="NCBI Taxonomy" id="578459"/>
    <lineage>
        <taxon>Eukaryota</taxon>
        <taxon>Fungi</taxon>
        <taxon>Dikarya</taxon>
        <taxon>Basidiomycota</taxon>
        <taxon>Pucciniomycotina</taxon>
        <taxon>Microbotryomycetes</taxon>
        <taxon>Sporidiobolales</taxon>
        <taxon>Sporidiobolaceae</taxon>
        <taxon>Rhodotorula</taxon>
    </lineage>
</organism>
<name>A0A0P9F2Q3_RHOGW</name>
<reference evidence="2 3" key="1">
    <citation type="journal article" date="2015" name="Front. Microbiol.">
        <title>Genome sequence of the plant growth promoting endophytic yeast Rhodotorula graminis WP1.</title>
        <authorList>
            <person name="Firrincieli A."/>
            <person name="Otillar R."/>
            <person name="Salamov A."/>
            <person name="Schmutz J."/>
            <person name="Khan Z."/>
            <person name="Redman R.S."/>
            <person name="Fleck N.D."/>
            <person name="Lindquist E."/>
            <person name="Grigoriev I.V."/>
            <person name="Doty S.L."/>
        </authorList>
    </citation>
    <scope>NUCLEOTIDE SEQUENCE [LARGE SCALE GENOMIC DNA]</scope>
    <source>
        <strain evidence="2 3">WP1</strain>
    </source>
</reference>